<dbReference type="Proteomes" id="UP000287972">
    <property type="component" value="Unassembled WGS sequence"/>
</dbReference>
<dbReference type="AlphaFoldDB" id="A0A428QKH6"/>
<dbReference type="PANTHER" id="PTHR33112">
    <property type="entry name" value="DOMAIN PROTEIN, PUTATIVE-RELATED"/>
    <property type="match status" value="1"/>
</dbReference>
<keyword evidence="3" id="KW-1185">Reference proteome</keyword>
<evidence type="ECO:0000313" key="2">
    <source>
        <dbReference type="EMBL" id="RSL65776.1"/>
    </source>
</evidence>
<dbReference type="InterPro" id="IPR010730">
    <property type="entry name" value="HET"/>
</dbReference>
<evidence type="ECO:0000313" key="3">
    <source>
        <dbReference type="Proteomes" id="UP000287972"/>
    </source>
</evidence>
<reference evidence="2 3" key="1">
    <citation type="submission" date="2017-06" db="EMBL/GenBank/DDBJ databases">
        <title>Comparative genomic analysis of Ambrosia Fusariam Clade fungi.</title>
        <authorList>
            <person name="Stajich J.E."/>
            <person name="Carrillo J."/>
            <person name="Kijimoto T."/>
            <person name="Eskalen A."/>
            <person name="O'Donnell K."/>
            <person name="Kasson M."/>
        </authorList>
    </citation>
    <scope>NUCLEOTIDE SEQUENCE [LARGE SCALE GENOMIC DNA]</scope>
    <source>
        <strain evidence="2 3">NRRL62606</strain>
    </source>
</reference>
<comment type="caution">
    <text evidence="2">The sequence shown here is derived from an EMBL/GenBank/DDBJ whole genome shotgun (WGS) entry which is preliminary data.</text>
</comment>
<proteinExistence type="predicted"/>
<dbReference type="PANTHER" id="PTHR33112:SF16">
    <property type="entry name" value="HETEROKARYON INCOMPATIBILITY DOMAIN-CONTAINING PROTEIN"/>
    <property type="match status" value="1"/>
</dbReference>
<name>A0A428QKH6_9HYPO</name>
<dbReference type="Pfam" id="PF06985">
    <property type="entry name" value="HET"/>
    <property type="match status" value="1"/>
</dbReference>
<dbReference type="EMBL" id="NKCL01000508">
    <property type="protein sequence ID" value="RSL65776.1"/>
    <property type="molecule type" value="Genomic_DNA"/>
</dbReference>
<sequence length="398" mass="45017">MSTPEANPRGREGCSTRLCERCQGACFDDSLNGGSISLSQENEEMLEFPSNHKSYSAGKGAILPAGFELYDWLPRLPVLSASTECDFCCFLRSAIMESKIGRQVEAQEIRLKLSYGWWPQHDDGLEFALRGMGIEIFLPGNKYAIEKLRFTIDSEDAMRLEQCKRWLRVHPTPSPDFLNQQKINEISAKLVQYPLPDSGFFPTRVIDLGADPRGEILKLVTKVESLHQQYAALSYCWGTPEEAETQFKTLKCNLQDRHSGFKLSEVSPVIKDAVAVCRAFNVRYLWVDAVCITQDDAYDWEQESALMAMIFNSAYFVVAAAASDSCNEGFLSWTKPFIHLPFQSKLNPDIQGSYRLLPLPFQDATNPAVFSSLATEDYLSSRWQTRAWVYQERVDGSE</sequence>
<protein>
    <recommendedName>
        <fullName evidence="1">Heterokaryon incompatibility domain-containing protein</fullName>
    </recommendedName>
</protein>
<accession>A0A428QKH6</accession>
<gene>
    <name evidence="2" type="ORF">CEP51_012925</name>
</gene>
<organism evidence="2 3">
    <name type="scientific">Fusarium floridanum</name>
    <dbReference type="NCBI Taxonomy" id="1325733"/>
    <lineage>
        <taxon>Eukaryota</taxon>
        <taxon>Fungi</taxon>
        <taxon>Dikarya</taxon>
        <taxon>Ascomycota</taxon>
        <taxon>Pezizomycotina</taxon>
        <taxon>Sordariomycetes</taxon>
        <taxon>Hypocreomycetidae</taxon>
        <taxon>Hypocreales</taxon>
        <taxon>Nectriaceae</taxon>
        <taxon>Fusarium</taxon>
        <taxon>Fusarium solani species complex</taxon>
    </lineage>
</organism>
<evidence type="ECO:0000259" key="1">
    <source>
        <dbReference type="Pfam" id="PF06985"/>
    </source>
</evidence>
<feature type="domain" description="Heterokaryon incompatibility" evidence="1">
    <location>
        <begin position="230"/>
        <end position="392"/>
    </location>
</feature>